<reference evidence="4" key="1">
    <citation type="journal article" date="2020" name="Stud. Mycol.">
        <title>101 Dothideomycetes genomes: a test case for predicting lifestyles and emergence of pathogens.</title>
        <authorList>
            <person name="Haridas S."/>
            <person name="Albert R."/>
            <person name="Binder M."/>
            <person name="Bloem J."/>
            <person name="Labutti K."/>
            <person name="Salamov A."/>
            <person name="Andreopoulos B."/>
            <person name="Baker S."/>
            <person name="Barry K."/>
            <person name="Bills G."/>
            <person name="Bluhm B."/>
            <person name="Cannon C."/>
            <person name="Castanera R."/>
            <person name="Culley D."/>
            <person name="Daum C."/>
            <person name="Ezra D."/>
            <person name="Gonzalez J."/>
            <person name="Henrissat B."/>
            <person name="Kuo A."/>
            <person name="Liang C."/>
            <person name="Lipzen A."/>
            <person name="Lutzoni F."/>
            <person name="Magnuson J."/>
            <person name="Mondo S."/>
            <person name="Nolan M."/>
            <person name="Ohm R."/>
            <person name="Pangilinan J."/>
            <person name="Park H.-J."/>
            <person name="Ramirez L."/>
            <person name="Alfaro M."/>
            <person name="Sun H."/>
            <person name="Tritt A."/>
            <person name="Yoshinaga Y."/>
            <person name="Zwiers L.-H."/>
            <person name="Turgeon B."/>
            <person name="Goodwin S."/>
            <person name="Spatafora J."/>
            <person name="Crous P."/>
            <person name="Grigoriev I."/>
        </authorList>
    </citation>
    <scope>NUCLEOTIDE SEQUENCE</scope>
    <source>
        <strain evidence="4">CBS 133067</strain>
    </source>
</reference>
<dbReference type="Gene3D" id="3.30.160.60">
    <property type="entry name" value="Classic Zinc Finger"/>
    <property type="match status" value="1"/>
</dbReference>
<accession>A0A9P4ITV5</accession>
<dbReference type="PROSITE" id="PS00028">
    <property type="entry name" value="ZINC_FINGER_C2H2_1"/>
    <property type="match status" value="1"/>
</dbReference>
<feature type="compositionally biased region" description="Basic and acidic residues" evidence="2">
    <location>
        <begin position="151"/>
        <end position="160"/>
    </location>
</feature>
<comment type="caution">
    <text evidence="4">The sequence shown here is derived from an EMBL/GenBank/DDBJ whole genome shotgun (WGS) entry which is preliminary data.</text>
</comment>
<keyword evidence="1" id="KW-0863">Zinc-finger</keyword>
<protein>
    <recommendedName>
        <fullName evidence="3">C2H2-type domain-containing protein</fullName>
    </recommendedName>
</protein>
<gene>
    <name evidence="4" type="ORF">NA57DRAFT_70579</name>
</gene>
<evidence type="ECO:0000256" key="2">
    <source>
        <dbReference type="SAM" id="MobiDB-lite"/>
    </source>
</evidence>
<dbReference type="InterPro" id="IPR013087">
    <property type="entry name" value="Znf_C2H2_type"/>
</dbReference>
<proteinExistence type="predicted"/>
<sequence>MDQSQGPLPVCSICNGVPPPSTTGRCKTHLRHRSILLDPQSEPGAEPIKCRFEGCQKTFKFPSRREKHEKTHTNKGDTYRCLQTHGEKRICGKEFKSIDRRREHQEQVNKRESGTVEDAKRSSTTQTEGTASQGKPKNSSTNPSGYVNSPAREHTKPPRQ</sequence>
<dbReference type="SUPFAM" id="SSF57667">
    <property type="entry name" value="beta-beta-alpha zinc fingers"/>
    <property type="match status" value="1"/>
</dbReference>
<organism evidence="4 5">
    <name type="scientific">Rhizodiscina lignyota</name>
    <dbReference type="NCBI Taxonomy" id="1504668"/>
    <lineage>
        <taxon>Eukaryota</taxon>
        <taxon>Fungi</taxon>
        <taxon>Dikarya</taxon>
        <taxon>Ascomycota</taxon>
        <taxon>Pezizomycotina</taxon>
        <taxon>Dothideomycetes</taxon>
        <taxon>Pleosporomycetidae</taxon>
        <taxon>Aulographales</taxon>
        <taxon>Rhizodiscinaceae</taxon>
        <taxon>Rhizodiscina</taxon>
    </lineage>
</organism>
<keyword evidence="1" id="KW-0862">Zinc</keyword>
<dbReference type="PROSITE" id="PS50157">
    <property type="entry name" value="ZINC_FINGER_C2H2_2"/>
    <property type="match status" value="1"/>
</dbReference>
<evidence type="ECO:0000259" key="3">
    <source>
        <dbReference type="PROSITE" id="PS50157"/>
    </source>
</evidence>
<dbReference type="GO" id="GO:0008270">
    <property type="term" value="F:zinc ion binding"/>
    <property type="evidence" value="ECO:0007669"/>
    <property type="project" value="UniProtKB-KW"/>
</dbReference>
<feature type="region of interest" description="Disordered" evidence="2">
    <location>
        <begin position="92"/>
        <end position="160"/>
    </location>
</feature>
<feature type="compositionally biased region" description="Basic and acidic residues" evidence="2">
    <location>
        <begin position="92"/>
        <end position="121"/>
    </location>
</feature>
<dbReference type="InterPro" id="IPR036236">
    <property type="entry name" value="Znf_C2H2_sf"/>
</dbReference>
<dbReference type="EMBL" id="ML978121">
    <property type="protein sequence ID" value="KAF2104372.1"/>
    <property type="molecule type" value="Genomic_DNA"/>
</dbReference>
<keyword evidence="5" id="KW-1185">Reference proteome</keyword>
<keyword evidence="1" id="KW-0479">Metal-binding</keyword>
<feature type="domain" description="C2H2-type" evidence="3">
    <location>
        <begin position="48"/>
        <end position="77"/>
    </location>
</feature>
<dbReference type="AlphaFoldDB" id="A0A9P4ITV5"/>
<dbReference type="OrthoDB" id="6365676at2759"/>
<name>A0A9P4ITV5_9PEZI</name>
<feature type="compositionally biased region" description="Polar residues" evidence="2">
    <location>
        <begin position="122"/>
        <end position="147"/>
    </location>
</feature>
<evidence type="ECO:0000313" key="4">
    <source>
        <dbReference type="EMBL" id="KAF2104372.1"/>
    </source>
</evidence>
<evidence type="ECO:0000313" key="5">
    <source>
        <dbReference type="Proteomes" id="UP000799772"/>
    </source>
</evidence>
<dbReference type="Proteomes" id="UP000799772">
    <property type="component" value="Unassembled WGS sequence"/>
</dbReference>
<evidence type="ECO:0000256" key="1">
    <source>
        <dbReference type="PROSITE-ProRule" id="PRU00042"/>
    </source>
</evidence>